<sequence>MRYAKIRLTFIEGTVMVKILRYFGASDDDLKLLENSGSNLLNDPTLPFRKSRNGRLTPLRVTRRGLGAQPIKSI</sequence>
<organism evidence="1">
    <name type="scientific">hydrothermal vent metagenome</name>
    <dbReference type="NCBI Taxonomy" id="652676"/>
    <lineage>
        <taxon>unclassified sequences</taxon>
        <taxon>metagenomes</taxon>
        <taxon>ecological metagenomes</taxon>
    </lineage>
</organism>
<dbReference type="AlphaFoldDB" id="A0A3B0VRS3"/>
<accession>A0A3B0VRS3</accession>
<gene>
    <name evidence="1" type="ORF">MNBD_GAMMA01-2253</name>
</gene>
<reference evidence="1" key="1">
    <citation type="submission" date="2018-06" db="EMBL/GenBank/DDBJ databases">
        <authorList>
            <person name="Zhirakovskaya E."/>
        </authorList>
    </citation>
    <scope>NUCLEOTIDE SEQUENCE</scope>
</reference>
<name>A0A3B0VRS3_9ZZZZ</name>
<proteinExistence type="predicted"/>
<dbReference type="EMBL" id="UOEW01000235">
    <property type="protein sequence ID" value="VAW39589.1"/>
    <property type="molecule type" value="Genomic_DNA"/>
</dbReference>
<protein>
    <submittedName>
        <fullName evidence="1">Uncharacterized protein</fullName>
    </submittedName>
</protein>
<evidence type="ECO:0000313" key="1">
    <source>
        <dbReference type="EMBL" id="VAW39589.1"/>
    </source>
</evidence>